<reference evidence="1 2" key="1">
    <citation type="submission" date="2020-09" db="EMBL/GenBank/DDBJ databases">
        <title>De no assembly of potato wild relative species, Solanum commersonii.</title>
        <authorList>
            <person name="Cho K."/>
        </authorList>
    </citation>
    <scope>NUCLEOTIDE SEQUENCE [LARGE SCALE GENOMIC DNA]</scope>
    <source>
        <strain evidence="1">LZ3.2</strain>
        <tissue evidence="1">Leaf</tissue>
    </source>
</reference>
<proteinExistence type="predicted"/>
<dbReference type="EMBL" id="JACXVP010000011">
    <property type="protein sequence ID" value="KAG5577817.1"/>
    <property type="molecule type" value="Genomic_DNA"/>
</dbReference>
<gene>
    <name evidence="1" type="ORF">H5410_057951</name>
</gene>
<comment type="caution">
    <text evidence="1">The sequence shown here is derived from an EMBL/GenBank/DDBJ whole genome shotgun (WGS) entry which is preliminary data.</text>
</comment>
<protein>
    <submittedName>
        <fullName evidence="1">Uncharacterized protein</fullName>
    </submittedName>
</protein>
<name>A0A9J5WPM1_SOLCO</name>
<sequence length="320" mass="35968">MAGEQNRWCVEGQWQISGDAKMVMTSEKMARLITKRRVTTGSLHRSDIHGYSPSTSVARMAQDRGASGEEMVREFYASYLCHSQDPFEEVKALASGSLTTTLVRGCGGDISHATIRRFLYDGEACENGFFAPRLGIRKATLTFVAKFFGYWCERGCATKADNQVTWRRSGHGSGISSGSRDRLCQHRAGQRSTRGIQDFHDLPLYLPYFRLCGDCRDEANVASLESLSVEVPRFGYRSCGLMGRRGDAFAPSHRVMSSSSTEAVAWAPVSLVQHRSWHLLFRGELKLEASDGLHCYTTFHGCKSRSRDQRLRVEREDRRI</sequence>
<evidence type="ECO:0000313" key="2">
    <source>
        <dbReference type="Proteomes" id="UP000824120"/>
    </source>
</evidence>
<accession>A0A9J5WPM1</accession>
<keyword evidence="2" id="KW-1185">Reference proteome</keyword>
<evidence type="ECO:0000313" key="1">
    <source>
        <dbReference type="EMBL" id="KAG5577817.1"/>
    </source>
</evidence>
<dbReference type="Proteomes" id="UP000824120">
    <property type="component" value="Chromosome 11"/>
</dbReference>
<dbReference type="AlphaFoldDB" id="A0A9J5WPM1"/>
<organism evidence="1 2">
    <name type="scientific">Solanum commersonii</name>
    <name type="common">Commerson's wild potato</name>
    <name type="synonym">Commerson's nightshade</name>
    <dbReference type="NCBI Taxonomy" id="4109"/>
    <lineage>
        <taxon>Eukaryota</taxon>
        <taxon>Viridiplantae</taxon>
        <taxon>Streptophyta</taxon>
        <taxon>Embryophyta</taxon>
        <taxon>Tracheophyta</taxon>
        <taxon>Spermatophyta</taxon>
        <taxon>Magnoliopsida</taxon>
        <taxon>eudicotyledons</taxon>
        <taxon>Gunneridae</taxon>
        <taxon>Pentapetalae</taxon>
        <taxon>asterids</taxon>
        <taxon>lamiids</taxon>
        <taxon>Solanales</taxon>
        <taxon>Solanaceae</taxon>
        <taxon>Solanoideae</taxon>
        <taxon>Solaneae</taxon>
        <taxon>Solanum</taxon>
    </lineage>
</organism>
<dbReference type="OrthoDB" id="1327928at2759"/>